<dbReference type="RefSeq" id="WP_035132096.1">
    <property type="nucleotide sequence ID" value="NZ_JRLV01000005.1"/>
</dbReference>
<reference evidence="2 3" key="1">
    <citation type="submission" date="2013-09" db="EMBL/GenBank/DDBJ databases">
        <authorList>
            <person name="Zeng Z."/>
            <person name="Chen C."/>
        </authorList>
    </citation>
    <scope>NUCLEOTIDE SEQUENCE [LARGE SCALE GENOMIC DNA]</scope>
    <source>
        <strain evidence="2 3">F44-8</strain>
    </source>
</reference>
<proteinExistence type="predicted"/>
<accession>A0A0A2LTP1</accession>
<dbReference type="Proteomes" id="UP000030129">
    <property type="component" value="Unassembled WGS sequence"/>
</dbReference>
<name>A0A0A2LTP1_9FLAO</name>
<gene>
    <name evidence="2" type="ORF">Q763_05955</name>
</gene>
<feature type="transmembrane region" description="Helical" evidence="1">
    <location>
        <begin position="69"/>
        <end position="88"/>
    </location>
</feature>
<comment type="caution">
    <text evidence="2">The sequence shown here is derived from an EMBL/GenBank/DDBJ whole genome shotgun (WGS) entry which is preliminary data.</text>
</comment>
<evidence type="ECO:0000313" key="2">
    <source>
        <dbReference type="EMBL" id="KGO82633.1"/>
    </source>
</evidence>
<dbReference type="EMBL" id="JRLV01000005">
    <property type="protein sequence ID" value="KGO82633.1"/>
    <property type="molecule type" value="Genomic_DNA"/>
</dbReference>
<evidence type="ECO:0000256" key="1">
    <source>
        <dbReference type="SAM" id="Phobius"/>
    </source>
</evidence>
<keyword evidence="1" id="KW-0812">Transmembrane</keyword>
<protein>
    <submittedName>
        <fullName evidence="2">Membrane protein</fullName>
    </submittedName>
</protein>
<dbReference type="eggNOG" id="COG4818">
    <property type="taxonomic scope" value="Bacteria"/>
</dbReference>
<dbReference type="AlphaFoldDB" id="A0A0A2LTP1"/>
<keyword evidence="1" id="KW-1133">Transmembrane helix</keyword>
<keyword evidence="3" id="KW-1185">Reference proteome</keyword>
<evidence type="ECO:0000313" key="3">
    <source>
        <dbReference type="Proteomes" id="UP000030129"/>
    </source>
</evidence>
<feature type="transmembrane region" description="Helical" evidence="1">
    <location>
        <begin position="12"/>
        <end position="31"/>
    </location>
</feature>
<keyword evidence="1" id="KW-0472">Membrane</keyword>
<feature type="transmembrane region" description="Helical" evidence="1">
    <location>
        <begin position="43"/>
        <end position="63"/>
    </location>
</feature>
<dbReference type="STRING" id="1406840.Q763_05955"/>
<organism evidence="2 3">
    <name type="scientific">Flavobacterium beibuense F44-8</name>
    <dbReference type="NCBI Taxonomy" id="1406840"/>
    <lineage>
        <taxon>Bacteria</taxon>
        <taxon>Pseudomonadati</taxon>
        <taxon>Bacteroidota</taxon>
        <taxon>Flavobacteriia</taxon>
        <taxon>Flavobacteriales</taxon>
        <taxon>Flavobacteriaceae</taxon>
        <taxon>Flavobacterium</taxon>
    </lineage>
</organism>
<sequence length="109" mass="12080">MNTQPEISDGKSIAITSYILVVGALIALSMNAENKNKFAAFHIRQAIGLSITFIGLGSIISYFPDPRILFPMWIFISILWTYGIVTAVKGQTIPVPLLGKFYQKLFKSI</sequence>